<gene>
    <name evidence="10" type="ORF">BaRGS_00028658</name>
</gene>
<evidence type="ECO:0000256" key="7">
    <source>
        <dbReference type="ARBA" id="ARBA00023136"/>
    </source>
</evidence>
<accession>A0ABD0JZ50</accession>
<protein>
    <recommendedName>
        <fullName evidence="8">Glycosyltransferase family 92 protein</fullName>
        <ecNumber evidence="8">2.4.1.-</ecNumber>
    </recommendedName>
</protein>
<keyword evidence="4 8" id="KW-0808">Transferase</keyword>
<dbReference type="GO" id="GO:0016020">
    <property type="term" value="C:membrane"/>
    <property type="evidence" value="ECO:0007669"/>
    <property type="project" value="UniProtKB-SubCell"/>
</dbReference>
<dbReference type="EMBL" id="JACVVK020000288">
    <property type="protein sequence ID" value="KAK7480098.1"/>
    <property type="molecule type" value="Genomic_DNA"/>
</dbReference>
<evidence type="ECO:0000256" key="6">
    <source>
        <dbReference type="ARBA" id="ARBA00022989"/>
    </source>
</evidence>
<evidence type="ECO:0000256" key="1">
    <source>
        <dbReference type="ARBA" id="ARBA00004167"/>
    </source>
</evidence>
<comment type="subcellular location">
    <subcellularLocation>
        <location evidence="1">Membrane</location>
        <topology evidence="1">Single-pass membrane protein</topology>
    </subcellularLocation>
</comment>
<keyword evidence="6" id="KW-1133">Transmembrane helix</keyword>
<evidence type="ECO:0000256" key="4">
    <source>
        <dbReference type="ARBA" id="ARBA00022679"/>
    </source>
</evidence>
<evidence type="ECO:0000256" key="2">
    <source>
        <dbReference type="ARBA" id="ARBA00007647"/>
    </source>
</evidence>
<evidence type="ECO:0000256" key="8">
    <source>
        <dbReference type="RuleBase" id="RU366017"/>
    </source>
</evidence>
<evidence type="ECO:0000256" key="3">
    <source>
        <dbReference type="ARBA" id="ARBA00022676"/>
    </source>
</evidence>
<reference evidence="10 11" key="1">
    <citation type="journal article" date="2023" name="Sci. Data">
        <title>Genome assembly of the Korean intertidal mud-creeper Batillaria attramentaria.</title>
        <authorList>
            <person name="Patra A.K."/>
            <person name="Ho P.T."/>
            <person name="Jun S."/>
            <person name="Lee S.J."/>
            <person name="Kim Y."/>
            <person name="Won Y.J."/>
        </authorList>
    </citation>
    <scope>NUCLEOTIDE SEQUENCE [LARGE SCALE GENOMIC DNA]</scope>
    <source>
        <strain evidence="10">Wonlab-2016</strain>
    </source>
</reference>
<feature type="region of interest" description="Disordered" evidence="9">
    <location>
        <begin position="32"/>
        <end position="74"/>
    </location>
</feature>
<comment type="caution">
    <text evidence="10">The sequence shown here is derived from an EMBL/GenBank/DDBJ whole genome shotgun (WGS) entry which is preliminary data.</text>
</comment>
<dbReference type="Proteomes" id="UP001519460">
    <property type="component" value="Unassembled WGS sequence"/>
</dbReference>
<feature type="compositionally biased region" description="Polar residues" evidence="9">
    <location>
        <begin position="32"/>
        <end position="51"/>
    </location>
</feature>
<keyword evidence="5" id="KW-0812">Transmembrane</keyword>
<dbReference type="AlphaFoldDB" id="A0ABD0JZ50"/>
<dbReference type="InterPro" id="IPR008166">
    <property type="entry name" value="Glyco_transf_92"/>
</dbReference>
<keyword evidence="11" id="KW-1185">Reference proteome</keyword>
<dbReference type="Pfam" id="PF01697">
    <property type="entry name" value="Glyco_transf_92"/>
    <property type="match status" value="1"/>
</dbReference>
<sequence>MASKLFRLLTCLIFITCVYVVLLVLYTQFPVSGQSSSGRQMNSPVKTTIRSASEPRISDSTPLKIRTGKHGGTSIRFEVNTGRKRSNESLKNETKTPKQVLANPKGISLGEETKLPSQTTESDFQKIQSKGNIYVYSAYYNNLSSSTEVTVIGFGLLKALPRSVQCVFTRTVSSNVSHATGARAALNASAVPEVTTEGSVVALLDSHGRRYGAIFVHCALSSNMSRPDHVALITDKKRPPFSRLRVTYLDPARSSWQMALCLSPLHSNYSNWRQTVETLELVKMLGVDHVTAYVTNISADVKRVLTHYFKQGFTEVLTWRNPPQPVHNYGQMAAINDCMFRMRKVARMVVFTDLDEVIVPQRHSSYVAMLDHLRRHAKNPNGIAAFLFLNSFFYSEEQNVSPNGSLPLDRTSKLPSGKEGL</sequence>
<feature type="region of interest" description="Disordered" evidence="9">
    <location>
        <begin position="399"/>
        <end position="421"/>
    </location>
</feature>
<keyword evidence="7" id="KW-0472">Membrane</keyword>
<dbReference type="PANTHER" id="PTHR21461">
    <property type="entry name" value="GLYCOSYLTRANSFERASE FAMILY 92 PROTEIN"/>
    <property type="match status" value="1"/>
</dbReference>
<keyword evidence="3 8" id="KW-0328">Glycosyltransferase</keyword>
<evidence type="ECO:0000256" key="9">
    <source>
        <dbReference type="SAM" id="MobiDB-lite"/>
    </source>
</evidence>
<comment type="similarity">
    <text evidence="2 8">Belongs to the glycosyltransferase 92 family.</text>
</comment>
<evidence type="ECO:0000313" key="11">
    <source>
        <dbReference type="Proteomes" id="UP001519460"/>
    </source>
</evidence>
<evidence type="ECO:0000313" key="10">
    <source>
        <dbReference type="EMBL" id="KAK7480098.1"/>
    </source>
</evidence>
<dbReference type="EC" id="2.4.1.-" evidence="8"/>
<proteinExistence type="inferred from homology"/>
<name>A0ABD0JZ50_9CAEN</name>
<dbReference type="PANTHER" id="PTHR21461:SF69">
    <property type="entry name" value="GLYCOSYLTRANSFERASE FAMILY 92 PROTEIN"/>
    <property type="match status" value="1"/>
</dbReference>
<organism evidence="10 11">
    <name type="scientific">Batillaria attramentaria</name>
    <dbReference type="NCBI Taxonomy" id="370345"/>
    <lineage>
        <taxon>Eukaryota</taxon>
        <taxon>Metazoa</taxon>
        <taxon>Spiralia</taxon>
        <taxon>Lophotrochozoa</taxon>
        <taxon>Mollusca</taxon>
        <taxon>Gastropoda</taxon>
        <taxon>Caenogastropoda</taxon>
        <taxon>Sorbeoconcha</taxon>
        <taxon>Cerithioidea</taxon>
        <taxon>Batillariidae</taxon>
        <taxon>Batillaria</taxon>
    </lineage>
</organism>
<evidence type="ECO:0000256" key="5">
    <source>
        <dbReference type="ARBA" id="ARBA00022692"/>
    </source>
</evidence>
<dbReference type="GO" id="GO:0016757">
    <property type="term" value="F:glycosyltransferase activity"/>
    <property type="evidence" value="ECO:0007669"/>
    <property type="project" value="UniProtKB-UniRule"/>
</dbReference>